<dbReference type="Pfam" id="PF07485">
    <property type="entry name" value="DUF1529"/>
    <property type="match status" value="1"/>
</dbReference>
<gene>
    <name evidence="1" type="ORF">QGM71_08475</name>
</gene>
<evidence type="ECO:0000313" key="1">
    <source>
        <dbReference type="EMBL" id="MEC5423527.1"/>
    </source>
</evidence>
<reference evidence="1 2" key="1">
    <citation type="journal article" date="2024" name="Int. J. Syst. Evol. Microbiol.">
        <title>Virgibacillus tibetensis sp. nov., isolated from salt lake on the Tibetan Plateau of China.</title>
        <authorList>
            <person name="Phurbu D."/>
            <person name="Liu Z.-X."/>
            <person name="Wang R."/>
            <person name="Zheng Y.-Y."/>
            <person name="Liu H.-C."/>
            <person name="Zhou Y.-G."/>
            <person name="Yu Y.-J."/>
            <person name="Li A.-H."/>
        </authorList>
    </citation>
    <scope>NUCLEOTIDE SEQUENCE [LARGE SCALE GENOMIC DNA]</scope>
    <source>
        <strain evidence="1 2">C22-A2</strain>
    </source>
</reference>
<dbReference type="RefSeq" id="WP_327607097.1">
    <property type="nucleotide sequence ID" value="NZ_JARZFX010000003.1"/>
</dbReference>
<keyword evidence="2" id="KW-1185">Reference proteome</keyword>
<protein>
    <submittedName>
        <fullName evidence="1">DUF1259 domain-containing protein</fullName>
    </submittedName>
</protein>
<dbReference type="InterPro" id="IPR011094">
    <property type="entry name" value="Uncharacterised_LppY/LpqO"/>
</dbReference>
<organism evidence="1 2">
    <name type="scientific">Virgibacillus tibetensis</name>
    <dbReference type="NCBI Taxonomy" id="3042313"/>
    <lineage>
        <taxon>Bacteria</taxon>
        <taxon>Bacillati</taxon>
        <taxon>Bacillota</taxon>
        <taxon>Bacilli</taxon>
        <taxon>Bacillales</taxon>
        <taxon>Bacillaceae</taxon>
        <taxon>Virgibacillus</taxon>
    </lineage>
</organism>
<comment type="caution">
    <text evidence="1">The sequence shown here is derived from an EMBL/GenBank/DDBJ whole genome shotgun (WGS) entry which is preliminary data.</text>
</comment>
<dbReference type="EMBL" id="JARZFX010000003">
    <property type="protein sequence ID" value="MEC5423527.1"/>
    <property type="molecule type" value="Genomic_DNA"/>
</dbReference>
<accession>A0ABU6KGC2</accession>
<proteinExistence type="predicted"/>
<sequence length="167" mass="19693">MSNRERLRHRKRNIDDVRKARHNRAKRKKEVMTDDIESICERFAEILDADSEVTNGVCVASRVRDLEASIMGRETNSPLVFPQFFSFENFDDEGNTLNLGETVILQHEINPFVERLVEQNIQFTAFHNHWLFDDPRLMYAHFQSIEPPLEFARKTAKALEVLEDFKR</sequence>
<dbReference type="Proteomes" id="UP001335737">
    <property type="component" value="Unassembled WGS sequence"/>
</dbReference>
<name>A0ABU6KGC2_9BACI</name>
<evidence type="ECO:0000313" key="2">
    <source>
        <dbReference type="Proteomes" id="UP001335737"/>
    </source>
</evidence>